<gene>
    <name evidence="14" type="ORF">PAPYR_4753</name>
</gene>
<keyword evidence="4 11" id="KW-0337">GPI-anchor biosynthesis</keyword>
<evidence type="ECO:0000256" key="4">
    <source>
        <dbReference type="ARBA" id="ARBA00022502"/>
    </source>
</evidence>
<keyword evidence="8 11" id="KW-0256">Endoplasmic reticulum</keyword>
<evidence type="ECO:0000313" key="15">
    <source>
        <dbReference type="Proteomes" id="UP001141327"/>
    </source>
</evidence>
<keyword evidence="9 11" id="KW-1133">Transmembrane helix</keyword>
<evidence type="ECO:0000256" key="3">
    <source>
        <dbReference type="ARBA" id="ARBA00008698"/>
    </source>
</evidence>
<proteinExistence type="inferred from homology"/>
<evidence type="ECO:0000256" key="5">
    <source>
        <dbReference type="ARBA" id="ARBA00022676"/>
    </source>
</evidence>
<evidence type="ECO:0000256" key="12">
    <source>
        <dbReference type="SAM" id="MobiDB-lite"/>
    </source>
</evidence>
<comment type="function">
    <text evidence="11">Mannosyltransferase involved in glycosylphosphatidylinositol-anchor biosynthesis.</text>
</comment>
<dbReference type="Pfam" id="PF04188">
    <property type="entry name" value="Mannosyl_trans2"/>
    <property type="match status" value="1"/>
</dbReference>
<evidence type="ECO:0000256" key="8">
    <source>
        <dbReference type="ARBA" id="ARBA00022824"/>
    </source>
</evidence>
<accession>A0ABQ8UNE2</accession>
<comment type="caution">
    <text evidence="11">Lacks conserved residue(s) required for the propagation of feature annotation.</text>
</comment>
<keyword evidence="6 11" id="KW-0808">Transferase</keyword>
<dbReference type="PANTHER" id="PTHR12468:SF2">
    <property type="entry name" value="GPI MANNOSYLTRANSFERASE 2"/>
    <property type="match status" value="1"/>
</dbReference>
<feature type="transmembrane region" description="Helical" evidence="11">
    <location>
        <begin position="141"/>
        <end position="163"/>
    </location>
</feature>
<name>A0ABQ8UNE2_9EUKA</name>
<evidence type="ECO:0000256" key="13">
    <source>
        <dbReference type="SAM" id="SignalP"/>
    </source>
</evidence>
<evidence type="ECO:0000256" key="6">
    <source>
        <dbReference type="ARBA" id="ARBA00022679"/>
    </source>
</evidence>
<evidence type="ECO:0000256" key="9">
    <source>
        <dbReference type="ARBA" id="ARBA00022989"/>
    </source>
</evidence>
<dbReference type="Proteomes" id="UP001141327">
    <property type="component" value="Unassembled WGS sequence"/>
</dbReference>
<feature type="transmembrane region" description="Helical" evidence="11">
    <location>
        <begin position="101"/>
        <end position="121"/>
    </location>
</feature>
<keyword evidence="5 11" id="KW-0328">Glycosyltransferase</keyword>
<keyword evidence="13" id="KW-0732">Signal</keyword>
<evidence type="ECO:0000256" key="1">
    <source>
        <dbReference type="ARBA" id="ARBA00004477"/>
    </source>
</evidence>
<organism evidence="14 15">
    <name type="scientific">Paratrimastix pyriformis</name>
    <dbReference type="NCBI Taxonomy" id="342808"/>
    <lineage>
        <taxon>Eukaryota</taxon>
        <taxon>Metamonada</taxon>
        <taxon>Preaxostyla</taxon>
        <taxon>Paratrimastigidae</taxon>
        <taxon>Paratrimastix</taxon>
    </lineage>
</organism>
<evidence type="ECO:0000256" key="7">
    <source>
        <dbReference type="ARBA" id="ARBA00022692"/>
    </source>
</evidence>
<reference evidence="14" key="1">
    <citation type="journal article" date="2022" name="bioRxiv">
        <title>Genomics of Preaxostyla Flagellates Illuminates Evolutionary Transitions and the Path Towards Mitochondrial Loss.</title>
        <authorList>
            <person name="Novak L.V.F."/>
            <person name="Treitli S.C."/>
            <person name="Pyrih J."/>
            <person name="Halakuc P."/>
            <person name="Pipaliya S.V."/>
            <person name="Vacek V."/>
            <person name="Brzon O."/>
            <person name="Soukal P."/>
            <person name="Eme L."/>
            <person name="Dacks J.B."/>
            <person name="Karnkowska A."/>
            <person name="Elias M."/>
            <person name="Hampl V."/>
        </authorList>
    </citation>
    <scope>NUCLEOTIDE SEQUENCE</scope>
    <source>
        <strain evidence="14">RCP-MX</strain>
    </source>
</reference>
<feature type="chain" id="PRO_5045637928" description="GPI mannosyltransferase 2" evidence="13">
    <location>
        <begin position="19"/>
        <end position="575"/>
    </location>
</feature>
<feature type="signal peptide" evidence="13">
    <location>
        <begin position="1"/>
        <end position="18"/>
    </location>
</feature>
<comment type="pathway">
    <text evidence="2 11">Glycolipid biosynthesis; glycosylphosphatidylinositol-anchor biosynthesis.</text>
</comment>
<feature type="transmembrane region" description="Helical" evidence="11">
    <location>
        <begin position="395"/>
        <end position="415"/>
    </location>
</feature>
<protein>
    <recommendedName>
        <fullName evidence="11">GPI mannosyltransferase 2</fullName>
        <ecNumber evidence="11">2.4.1.-</ecNumber>
    </recommendedName>
</protein>
<feature type="region of interest" description="Disordered" evidence="12">
    <location>
        <begin position="468"/>
        <end position="534"/>
    </location>
</feature>
<feature type="transmembrane region" description="Helical" evidence="11">
    <location>
        <begin position="242"/>
        <end position="262"/>
    </location>
</feature>
<keyword evidence="10 11" id="KW-0472">Membrane</keyword>
<evidence type="ECO:0000256" key="10">
    <source>
        <dbReference type="ARBA" id="ARBA00023136"/>
    </source>
</evidence>
<evidence type="ECO:0000256" key="11">
    <source>
        <dbReference type="RuleBase" id="RU363112"/>
    </source>
</evidence>
<evidence type="ECO:0000256" key="2">
    <source>
        <dbReference type="ARBA" id="ARBA00004687"/>
    </source>
</evidence>
<dbReference type="InterPro" id="IPR007315">
    <property type="entry name" value="PIG-V/Gpi18"/>
</dbReference>
<evidence type="ECO:0000313" key="14">
    <source>
        <dbReference type="EMBL" id="KAJ4459227.1"/>
    </source>
</evidence>
<feature type="transmembrane region" description="Helical" evidence="11">
    <location>
        <begin position="550"/>
        <end position="574"/>
    </location>
</feature>
<keyword evidence="15" id="KW-1185">Reference proteome</keyword>
<dbReference type="EC" id="2.4.1.-" evidence="11"/>
<keyword evidence="7 11" id="KW-0812">Transmembrane</keyword>
<sequence length="575" mass="63547">MHFLLKVILFRCALFVLGNLAHQYVGDYDTSSTVVYPPITSPWYTKYFAPFANWDAVYFLRIAEASYEHEQYHAFFPFLPLCIRGVQHIIRLVVPDNRTSFLLAGLLICNGAHLVGTYLIFRLTRVLFASSPLLRSNPRALHRFSSLVATLYGVMPASIFSMAVYTEPLFGALSLAGFLLLAQSGSPLTSRGQALRLGSAACLAAATGCRSNGIVSAGFLLHDTFAYVRLPAPFFSRLSRTLFLLVTMAFHTLVIAAPYVAFQVYGYQRYCTDPTLPVRPWCQARVPHLYPFVQDHYWNVGWFRYYTAKQLPNFLLAAPVFALSVCALVGYLRANPRARLLALGFGHPQSQPEARRPAAGRSEGGRGLLVWATCDRAVVYALHLLFLLVSVLPTLHIQVCLAVVCHIESVIWMHIQARTLNKSRSNKDQITWLQGFVLNGVLTRFLAFSPPLYWCAASLVYRALESSPSPQPSPSHRRPPTTAITPTPPTTPTAGAAPSTPPRPTNCRPGAESEPGSPFEGHTEGARAGTLAPRRPAPVVRPRACWRVPACLVTGYFVGYAAVGTAMFCCFYPWT</sequence>
<comment type="caution">
    <text evidence="14">The sequence shown here is derived from an EMBL/GenBank/DDBJ whole genome shotgun (WGS) entry which is preliminary data.</text>
</comment>
<dbReference type="EMBL" id="JAPMOS010000021">
    <property type="protein sequence ID" value="KAJ4459227.1"/>
    <property type="molecule type" value="Genomic_DNA"/>
</dbReference>
<comment type="subcellular location">
    <subcellularLocation>
        <location evidence="1 11">Endoplasmic reticulum membrane</location>
        <topology evidence="1 11">Multi-pass membrane protein</topology>
    </subcellularLocation>
</comment>
<feature type="transmembrane region" description="Helical" evidence="11">
    <location>
        <begin position="314"/>
        <end position="332"/>
    </location>
</feature>
<dbReference type="PANTHER" id="PTHR12468">
    <property type="entry name" value="GPI MANNOSYLTRANSFERASE 2"/>
    <property type="match status" value="1"/>
</dbReference>
<comment type="similarity">
    <text evidence="3 11">Belongs to the PIGV family.</text>
</comment>